<sequence>MVAKEIPQNKVPKLLVSLAKMQTDVRSLAMKIGWTIKPTTKSEAARPHSKIMEGERSEGVFRTAVKTIVLPRMDNTSSGTFRIQLTMVKVDRPVGILSSSES</sequence>
<accession>A0A3M6UD29</accession>
<protein>
    <submittedName>
        <fullName evidence="1">Uncharacterized protein</fullName>
    </submittedName>
</protein>
<dbReference type="EMBL" id="RCHS01001791">
    <property type="protein sequence ID" value="RMX51414.1"/>
    <property type="molecule type" value="Genomic_DNA"/>
</dbReference>
<reference evidence="1 2" key="1">
    <citation type="journal article" date="2018" name="Sci. Rep.">
        <title>Comparative analysis of the Pocillopora damicornis genome highlights role of immune system in coral evolution.</title>
        <authorList>
            <person name="Cunning R."/>
            <person name="Bay R.A."/>
            <person name="Gillette P."/>
            <person name="Baker A.C."/>
            <person name="Traylor-Knowles N."/>
        </authorList>
    </citation>
    <scope>NUCLEOTIDE SEQUENCE [LARGE SCALE GENOMIC DNA]</scope>
    <source>
        <strain evidence="1">RSMAS</strain>
        <tissue evidence="1">Whole animal</tissue>
    </source>
</reference>
<evidence type="ECO:0000313" key="1">
    <source>
        <dbReference type="EMBL" id="RMX51414.1"/>
    </source>
</evidence>
<keyword evidence="2" id="KW-1185">Reference proteome</keyword>
<evidence type="ECO:0000313" key="2">
    <source>
        <dbReference type="Proteomes" id="UP000275408"/>
    </source>
</evidence>
<organism evidence="1 2">
    <name type="scientific">Pocillopora damicornis</name>
    <name type="common">Cauliflower coral</name>
    <name type="synonym">Millepora damicornis</name>
    <dbReference type="NCBI Taxonomy" id="46731"/>
    <lineage>
        <taxon>Eukaryota</taxon>
        <taxon>Metazoa</taxon>
        <taxon>Cnidaria</taxon>
        <taxon>Anthozoa</taxon>
        <taxon>Hexacorallia</taxon>
        <taxon>Scleractinia</taxon>
        <taxon>Astrocoeniina</taxon>
        <taxon>Pocilloporidae</taxon>
        <taxon>Pocillopora</taxon>
    </lineage>
</organism>
<dbReference type="Proteomes" id="UP000275408">
    <property type="component" value="Unassembled WGS sequence"/>
</dbReference>
<name>A0A3M6UD29_POCDA</name>
<comment type="caution">
    <text evidence="1">The sequence shown here is derived from an EMBL/GenBank/DDBJ whole genome shotgun (WGS) entry which is preliminary data.</text>
</comment>
<proteinExistence type="predicted"/>
<gene>
    <name evidence="1" type="ORF">pdam_00012644</name>
</gene>
<dbReference type="AlphaFoldDB" id="A0A3M6UD29"/>